<accession>A0AAD5W517</accession>
<protein>
    <submittedName>
        <fullName evidence="2">Uncharacterized protein</fullName>
    </submittedName>
</protein>
<evidence type="ECO:0000256" key="1">
    <source>
        <dbReference type="SAM" id="Phobius"/>
    </source>
</evidence>
<evidence type="ECO:0000313" key="3">
    <source>
        <dbReference type="Proteomes" id="UP001213000"/>
    </source>
</evidence>
<keyword evidence="1" id="KW-0812">Transmembrane</keyword>
<feature type="transmembrane region" description="Helical" evidence="1">
    <location>
        <begin position="106"/>
        <end position="132"/>
    </location>
</feature>
<feature type="transmembrane region" description="Helical" evidence="1">
    <location>
        <begin position="58"/>
        <end position="86"/>
    </location>
</feature>
<comment type="caution">
    <text evidence="2">The sequence shown here is derived from an EMBL/GenBank/DDBJ whole genome shotgun (WGS) entry which is preliminary data.</text>
</comment>
<keyword evidence="3" id="KW-1185">Reference proteome</keyword>
<dbReference type="Proteomes" id="UP001213000">
    <property type="component" value="Unassembled WGS sequence"/>
</dbReference>
<proteinExistence type="predicted"/>
<name>A0AAD5W517_9AGAR</name>
<reference evidence="2" key="1">
    <citation type="submission" date="2022-07" db="EMBL/GenBank/DDBJ databases">
        <title>Genome Sequence of Leucocoprinus birnbaumii.</title>
        <authorList>
            <person name="Buettner E."/>
        </authorList>
    </citation>
    <scope>NUCLEOTIDE SEQUENCE</scope>
    <source>
        <strain evidence="2">VT141</strain>
    </source>
</reference>
<dbReference type="EMBL" id="JANIEX010000080">
    <property type="protein sequence ID" value="KAJ3574115.1"/>
    <property type="molecule type" value="Genomic_DNA"/>
</dbReference>
<gene>
    <name evidence="2" type="ORF">NP233_g1975</name>
</gene>
<feature type="transmembrane region" description="Helical" evidence="1">
    <location>
        <begin position="24"/>
        <end position="46"/>
    </location>
</feature>
<sequence>MLVSTLVLALEIWRIYILWTSSVYQNPILIFVIVYAFGTIGFSFYVHIRHVWDGSKPVIASVVVVETSLTFMIFFLLGGRIIYLHWCLTTTLNGTQSYPSGDYKYIALMLIDSYALVAIAQLAELISIVAFNPRIPAVTALKDILPYTLTIAHLLALHRVLDNRKLDQLRSAEHQAISSLRWNRDTLSDIIEGEQDPAGAERI</sequence>
<keyword evidence="1" id="KW-0472">Membrane</keyword>
<organism evidence="2 3">
    <name type="scientific">Leucocoprinus birnbaumii</name>
    <dbReference type="NCBI Taxonomy" id="56174"/>
    <lineage>
        <taxon>Eukaryota</taxon>
        <taxon>Fungi</taxon>
        <taxon>Dikarya</taxon>
        <taxon>Basidiomycota</taxon>
        <taxon>Agaricomycotina</taxon>
        <taxon>Agaricomycetes</taxon>
        <taxon>Agaricomycetidae</taxon>
        <taxon>Agaricales</taxon>
        <taxon>Agaricineae</taxon>
        <taxon>Agaricaceae</taxon>
        <taxon>Leucocoprinus</taxon>
    </lineage>
</organism>
<evidence type="ECO:0000313" key="2">
    <source>
        <dbReference type="EMBL" id="KAJ3574115.1"/>
    </source>
</evidence>
<keyword evidence="1" id="KW-1133">Transmembrane helix</keyword>
<dbReference type="AlphaFoldDB" id="A0AAD5W517"/>